<comment type="caution">
    <text evidence="7">The sequence shown here is derived from an EMBL/GenBank/DDBJ whole genome shotgun (WGS) entry which is preliminary data.</text>
</comment>
<evidence type="ECO:0000259" key="6">
    <source>
        <dbReference type="Pfam" id="PF01593"/>
    </source>
</evidence>
<dbReference type="InterPro" id="IPR002937">
    <property type="entry name" value="Amino_oxidase"/>
</dbReference>
<dbReference type="RefSeq" id="WP_120682178.1">
    <property type="nucleotide sequence ID" value="NZ_RBAL01000013.1"/>
</dbReference>
<evidence type="ECO:0000256" key="2">
    <source>
        <dbReference type="ARBA" id="ARBA00005995"/>
    </source>
</evidence>
<feature type="binding site" evidence="4">
    <location>
        <position position="253"/>
    </location>
    <ligand>
        <name>FAD</name>
        <dbReference type="ChEBI" id="CHEBI:57692"/>
    </ligand>
</feature>
<gene>
    <name evidence="7" type="ORF">D7294_21255</name>
</gene>
<feature type="binding site" evidence="4">
    <location>
        <position position="359"/>
    </location>
    <ligand>
        <name>substrate</name>
    </ligand>
</feature>
<dbReference type="InterPro" id="IPR001613">
    <property type="entry name" value="Flavin_amine_oxidase"/>
</dbReference>
<dbReference type="AlphaFoldDB" id="A0A3A9YWC4"/>
<keyword evidence="8" id="KW-1185">Reference proteome</keyword>
<dbReference type="Gene3D" id="1.10.405.10">
    <property type="entry name" value="Guanine Nucleotide Dissociation Inhibitor, domain 1"/>
    <property type="match status" value="1"/>
</dbReference>
<dbReference type="GO" id="GO:0016491">
    <property type="term" value="F:oxidoreductase activity"/>
    <property type="evidence" value="ECO:0007669"/>
    <property type="project" value="UniProtKB-KW"/>
</dbReference>
<dbReference type="OrthoDB" id="337830at2"/>
<dbReference type="PRINTS" id="PR00757">
    <property type="entry name" value="AMINEOXDASEF"/>
</dbReference>
<dbReference type="Gene3D" id="3.50.50.60">
    <property type="entry name" value="FAD/NAD(P)-binding domain"/>
    <property type="match status" value="1"/>
</dbReference>
<dbReference type="Pfam" id="PF01593">
    <property type="entry name" value="Amino_oxidase"/>
    <property type="match status" value="1"/>
</dbReference>
<dbReference type="InterPro" id="IPR050703">
    <property type="entry name" value="Flavin_MAO"/>
</dbReference>
<evidence type="ECO:0000256" key="4">
    <source>
        <dbReference type="PIRSR" id="PIRSR601613-1"/>
    </source>
</evidence>
<feature type="binding site" evidence="4">
    <location>
        <begin position="56"/>
        <end position="57"/>
    </location>
    <ligand>
        <name>FAD</name>
        <dbReference type="ChEBI" id="CHEBI:57692"/>
    </ligand>
</feature>
<feature type="region of interest" description="Disordered" evidence="5">
    <location>
        <begin position="1"/>
        <end position="23"/>
    </location>
</feature>
<evidence type="ECO:0000313" key="8">
    <source>
        <dbReference type="Proteomes" id="UP000272474"/>
    </source>
</evidence>
<accession>A0A3A9YWC4</accession>
<dbReference type="EMBL" id="RBAL01000013">
    <property type="protein sequence ID" value="RKN39517.1"/>
    <property type="molecule type" value="Genomic_DNA"/>
</dbReference>
<dbReference type="SUPFAM" id="SSF51905">
    <property type="entry name" value="FAD/NAD(P)-binding domain"/>
    <property type="match status" value="1"/>
</dbReference>
<dbReference type="PANTHER" id="PTHR43563">
    <property type="entry name" value="AMINE OXIDASE"/>
    <property type="match status" value="1"/>
</dbReference>
<evidence type="ECO:0000256" key="1">
    <source>
        <dbReference type="ARBA" id="ARBA00001974"/>
    </source>
</evidence>
<dbReference type="Proteomes" id="UP000272474">
    <property type="component" value="Unassembled WGS sequence"/>
</dbReference>
<dbReference type="PANTHER" id="PTHR43563:SF1">
    <property type="entry name" value="AMINE OXIDASE [FLAVIN-CONTAINING] B"/>
    <property type="match status" value="1"/>
</dbReference>
<evidence type="ECO:0000256" key="3">
    <source>
        <dbReference type="ARBA" id="ARBA00023002"/>
    </source>
</evidence>
<dbReference type="InterPro" id="IPR036188">
    <property type="entry name" value="FAD/NAD-bd_sf"/>
</dbReference>
<feature type="region of interest" description="Disordered" evidence="5">
    <location>
        <begin position="473"/>
        <end position="511"/>
    </location>
</feature>
<dbReference type="Gene3D" id="3.90.660.10">
    <property type="match status" value="1"/>
</dbReference>
<reference evidence="7 8" key="1">
    <citation type="journal article" date="2014" name="Int. J. Syst. Evol. Microbiol.">
        <title>Streptomyces hoynatensis sp. nov., isolated from deep marine sediment.</title>
        <authorList>
            <person name="Veyisoglu A."/>
            <person name="Sahin N."/>
        </authorList>
    </citation>
    <scope>NUCLEOTIDE SEQUENCE [LARGE SCALE GENOMIC DNA]</scope>
    <source>
        <strain evidence="7 8">KCTC 29097</strain>
    </source>
</reference>
<keyword evidence="3" id="KW-0560">Oxidoreductase</keyword>
<name>A0A3A9YWC4_9ACTN</name>
<comment type="similarity">
    <text evidence="2">Belongs to the flavin monoamine oxidase family.</text>
</comment>
<protein>
    <submittedName>
        <fullName evidence="7">FAD-dependent oxidoreductase</fullName>
    </submittedName>
</protein>
<organism evidence="7 8">
    <name type="scientific">Streptomyces hoynatensis</name>
    <dbReference type="NCBI Taxonomy" id="1141874"/>
    <lineage>
        <taxon>Bacteria</taxon>
        <taxon>Bacillati</taxon>
        <taxon>Actinomycetota</taxon>
        <taxon>Actinomycetes</taxon>
        <taxon>Kitasatosporales</taxon>
        <taxon>Streptomycetaceae</taxon>
        <taxon>Streptomyces</taxon>
    </lineage>
</organism>
<feature type="binding site" evidence="4">
    <location>
        <position position="442"/>
    </location>
    <ligand>
        <name>FAD</name>
        <dbReference type="ChEBI" id="CHEBI:57692"/>
    </ligand>
</feature>
<dbReference type="SUPFAM" id="SSF54373">
    <property type="entry name" value="FAD-linked reductases, C-terminal domain"/>
    <property type="match status" value="1"/>
</dbReference>
<evidence type="ECO:0000313" key="7">
    <source>
        <dbReference type="EMBL" id="RKN39517.1"/>
    </source>
</evidence>
<proteinExistence type="inferred from homology"/>
<comment type="cofactor">
    <cofactor evidence="1">
        <name>FAD</name>
        <dbReference type="ChEBI" id="CHEBI:57692"/>
    </cofactor>
</comment>
<sequence>MPTRKPKATKDTSAADQAAPPTHPAEADVVVVGAGLAGLTAATHLLRGGVEPLVLEARDRVGGRTLNEPLGDGAVVEHGGQWLAKGNERMGELARTLGDGLFRTYTEGKGVVELGGSIRHQRGTLPPLRPLAMVDAGIGLLRLDRLVRSVPVNAPWRAPRAAELDQRTFGDWMSRTLRTKEARALLELAVNSVWATDPGRVNLLQALFNIGSTGGFTDLMTTKLQDRIVGGAGRIAPALAAALGERVVLNCPVTGVTRHASGVEVHTAGGTVRARRVVIAVPPQLAAEIEFTPRLPRERELALESLPMGRATKISVGYERPFWRLNGLSGQGLTTEGPVTATFDNSQPGNGGPGMLVAFVPGRRSDELARLPEKERREAVLGTLGRLFGPEAAKPTTYHEKNWTEDPWTRGGFMAVPGPGVVCGPLRTLRDPIGPVHWAGSETVLKDYGGMEGAVASGERAAGEVLSALANADPEPAAKRAADAGKAADAKEDAEEADGSREPEAAGEARR</sequence>
<feature type="domain" description="Amine oxidase" evidence="6">
    <location>
        <begin position="36"/>
        <end position="466"/>
    </location>
</feature>
<evidence type="ECO:0000256" key="5">
    <source>
        <dbReference type="SAM" id="MobiDB-lite"/>
    </source>
</evidence>
<feature type="compositionally biased region" description="Basic and acidic residues" evidence="5">
    <location>
        <begin position="498"/>
        <end position="511"/>
    </location>
</feature>
<feature type="compositionally biased region" description="Basic and acidic residues" evidence="5">
    <location>
        <begin position="476"/>
        <end position="491"/>
    </location>
</feature>